<gene>
    <name evidence="3" type="ORF">GCM10011410_21510</name>
</gene>
<evidence type="ECO:0000259" key="2">
    <source>
        <dbReference type="Pfam" id="PF13406"/>
    </source>
</evidence>
<name>A0A916UE19_9ACTN</name>
<feature type="compositionally biased region" description="Basic and acidic residues" evidence="1">
    <location>
        <begin position="254"/>
        <end position="317"/>
    </location>
</feature>
<dbReference type="EMBL" id="BMJH01000002">
    <property type="protein sequence ID" value="GGC68467.1"/>
    <property type="molecule type" value="Genomic_DNA"/>
</dbReference>
<sequence length="355" mass="38993">MAAVSTVAFPMVVAGASPSDSIIDIADIADFAPHIHPPAPGTPLPHVDINQPGRNAVHFEHWARAHSNELGIPVQSMQAYGNAARVMEVTNPACGISWTTLAGIGAIESWHGTYEGATINEHGQVEPPIRGIPLDGRPGIAEIPDTDGGELDGDTEFDRAMGPMQFIPSTWRIWGSDGNGNGHADPDNLEDATLSAARYLCASGGDLRNPVGWRTAILAYNFSEEYLEAVHERAVRYSRDVYVPEPPPPPAPPVEHHEPEHHEPEHHEPEHHEPEHHEPEHHEPEHHELVHHEPEHHDAENPEPGHHNPEVHHEAAARVDNGPTVDQDSADRSAETLQRLNAHLKNLLNFLNEQQ</sequence>
<protein>
    <recommendedName>
        <fullName evidence="2">Transglycosylase SLT domain-containing protein</fullName>
    </recommendedName>
</protein>
<dbReference type="AlphaFoldDB" id="A0A916UE19"/>
<keyword evidence="4" id="KW-1185">Reference proteome</keyword>
<organism evidence="3 4">
    <name type="scientific">Hoyosella rhizosphaerae</name>
    <dbReference type="NCBI Taxonomy" id="1755582"/>
    <lineage>
        <taxon>Bacteria</taxon>
        <taxon>Bacillati</taxon>
        <taxon>Actinomycetota</taxon>
        <taxon>Actinomycetes</taxon>
        <taxon>Mycobacteriales</taxon>
        <taxon>Hoyosellaceae</taxon>
        <taxon>Hoyosella</taxon>
    </lineage>
</organism>
<dbReference type="PANTHER" id="PTHR30163:SF8">
    <property type="entry name" value="LYTIC MUREIN TRANSGLYCOSYLASE"/>
    <property type="match status" value="1"/>
</dbReference>
<dbReference type="InterPro" id="IPR031304">
    <property type="entry name" value="SLT_2"/>
</dbReference>
<dbReference type="SUPFAM" id="SSF53955">
    <property type="entry name" value="Lysozyme-like"/>
    <property type="match status" value="1"/>
</dbReference>
<dbReference type="InterPro" id="IPR023346">
    <property type="entry name" value="Lysozyme-like_dom_sf"/>
</dbReference>
<dbReference type="InterPro" id="IPR043426">
    <property type="entry name" value="MltB-like"/>
</dbReference>
<evidence type="ECO:0000256" key="1">
    <source>
        <dbReference type="SAM" id="MobiDB-lite"/>
    </source>
</evidence>
<feature type="compositionally biased region" description="Pro residues" evidence="1">
    <location>
        <begin position="244"/>
        <end position="253"/>
    </location>
</feature>
<dbReference type="Pfam" id="PF13406">
    <property type="entry name" value="SLT_2"/>
    <property type="match status" value="1"/>
</dbReference>
<dbReference type="CDD" id="cd13399">
    <property type="entry name" value="Slt35-like"/>
    <property type="match status" value="1"/>
</dbReference>
<feature type="domain" description="Transglycosylase SLT" evidence="2">
    <location>
        <begin position="160"/>
        <end position="216"/>
    </location>
</feature>
<dbReference type="PANTHER" id="PTHR30163">
    <property type="entry name" value="MEMBRANE-BOUND LYTIC MUREIN TRANSGLYCOSYLASE B"/>
    <property type="match status" value="1"/>
</dbReference>
<proteinExistence type="predicted"/>
<dbReference type="Proteomes" id="UP000641514">
    <property type="component" value="Unassembled WGS sequence"/>
</dbReference>
<evidence type="ECO:0000313" key="3">
    <source>
        <dbReference type="EMBL" id="GGC68467.1"/>
    </source>
</evidence>
<feature type="region of interest" description="Disordered" evidence="1">
    <location>
        <begin position="241"/>
        <end position="336"/>
    </location>
</feature>
<evidence type="ECO:0000313" key="4">
    <source>
        <dbReference type="Proteomes" id="UP000641514"/>
    </source>
</evidence>
<dbReference type="GO" id="GO:0008933">
    <property type="term" value="F:peptidoglycan lytic transglycosylase activity"/>
    <property type="evidence" value="ECO:0007669"/>
    <property type="project" value="TreeGrafter"/>
</dbReference>
<dbReference type="GO" id="GO:0009253">
    <property type="term" value="P:peptidoglycan catabolic process"/>
    <property type="evidence" value="ECO:0007669"/>
    <property type="project" value="TreeGrafter"/>
</dbReference>
<accession>A0A916UE19</accession>
<reference evidence="3" key="2">
    <citation type="submission" date="2020-09" db="EMBL/GenBank/DDBJ databases">
        <authorList>
            <person name="Sun Q."/>
            <person name="Zhou Y."/>
        </authorList>
    </citation>
    <scope>NUCLEOTIDE SEQUENCE</scope>
    <source>
        <strain evidence="3">CGMCC 1.15478</strain>
    </source>
</reference>
<dbReference type="Gene3D" id="1.10.530.10">
    <property type="match status" value="1"/>
</dbReference>
<comment type="caution">
    <text evidence="3">The sequence shown here is derived from an EMBL/GenBank/DDBJ whole genome shotgun (WGS) entry which is preliminary data.</text>
</comment>
<reference evidence="3" key="1">
    <citation type="journal article" date="2014" name="Int. J. Syst. Evol. Microbiol.">
        <title>Complete genome sequence of Corynebacterium casei LMG S-19264T (=DSM 44701T), isolated from a smear-ripened cheese.</title>
        <authorList>
            <consortium name="US DOE Joint Genome Institute (JGI-PGF)"/>
            <person name="Walter F."/>
            <person name="Albersmeier A."/>
            <person name="Kalinowski J."/>
            <person name="Ruckert C."/>
        </authorList>
    </citation>
    <scope>NUCLEOTIDE SEQUENCE</scope>
    <source>
        <strain evidence="3">CGMCC 1.15478</strain>
    </source>
</reference>